<sequence>MAESGGGFDLREILVAKIRAEGIYVGTATSPNCRGLAEGRRREAEELSTSMRWMVRAAGQGTGSSSGMDEAAVCSQVIASGTRLCPAWPLSVW</sequence>
<gene>
    <name evidence="1" type="ORF">OG863_01100</name>
</gene>
<evidence type="ECO:0000313" key="1">
    <source>
        <dbReference type="EMBL" id="WSB66681.1"/>
    </source>
</evidence>
<reference evidence="1 2" key="1">
    <citation type="submission" date="2022-10" db="EMBL/GenBank/DDBJ databases">
        <title>The complete genomes of actinobacterial strains from the NBC collection.</title>
        <authorList>
            <person name="Joergensen T.S."/>
            <person name="Alvarez Arevalo M."/>
            <person name="Sterndorff E.B."/>
            <person name="Faurdal D."/>
            <person name="Vuksanovic O."/>
            <person name="Mourched A.-S."/>
            <person name="Charusanti P."/>
            <person name="Shaw S."/>
            <person name="Blin K."/>
            <person name="Weber T."/>
        </authorList>
    </citation>
    <scope>NUCLEOTIDE SEQUENCE [LARGE SCALE GENOMIC DNA]</scope>
    <source>
        <strain evidence="1 2">NBC 01774</strain>
    </source>
</reference>
<protein>
    <submittedName>
        <fullName evidence="1">Uncharacterized protein</fullName>
    </submittedName>
</protein>
<dbReference type="RefSeq" id="WP_326615815.1">
    <property type="nucleotide sequence ID" value="NZ_CP109106.1"/>
</dbReference>
<dbReference type="EMBL" id="CP109106">
    <property type="protein sequence ID" value="WSB66681.1"/>
    <property type="molecule type" value="Genomic_DNA"/>
</dbReference>
<organism evidence="1 2">
    <name type="scientific">Streptomyces decoyicus</name>
    <dbReference type="NCBI Taxonomy" id="249567"/>
    <lineage>
        <taxon>Bacteria</taxon>
        <taxon>Bacillati</taxon>
        <taxon>Actinomycetota</taxon>
        <taxon>Actinomycetes</taxon>
        <taxon>Kitasatosporales</taxon>
        <taxon>Streptomycetaceae</taxon>
        <taxon>Streptomyces</taxon>
    </lineage>
</organism>
<dbReference type="Proteomes" id="UP001344251">
    <property type="component" value="Chromosome"/>
</dbReference>
<keyword evidence="2" id="KW-1185">Reference proteome</keyword>
<evidence type="ECO:0000313" key="2">
    <source>
        <dbReference type="Proteomes" id="UP001344251"/>
    </source>
</evidence>
<name>A0ABZ1F900_9ACTN</name>
<proteinExistence type="predicted"/>
<accession>A0ABZ1F900</accession>